<dbReference type="PANTHER" id="PTHR37316">
    <property type="entry name" value="TEICHOIC ACID GLYCEROL-PHOSPHATE PRIMASE"/>
    <property type="match status" value="1"/>
</dbReference>
<evidence type="ECO:0000313" key="7">
    <source>
        <dbReference type="EMBL" id="ALS31853.1"/>
    </source>
</evidence>
<keyword evidence="5" id="KW-0777">Teichoic acid biosynthesis</keyword>
<evidence type="ECO:0000256" key="1">
    <source>
        <dbReference type="ARBA" id="ARBA00004202"/>
    </source>
</evidence>
<evidence type="ECO:0000256" key="6">
    <source>
        <dbReference type="ARBA" id="ARBA00023136"/>
    </source>
</evidence>
<dbReference type="GO" id="GO:0047355">
    <property type="term" value="F:CDP-glycerol glycerophosphotransferase activity"/>
    <property type="evidence" value="ECO:0007669"/>
    <property type="project" value="InterPro"/>
</dbReference>
<evidence type="ECO:0000313" key="8">
    <source>
        <dbReference type="Proteomes" id="UP000065261"/>
    </source>
</evidence>
<dbReference type="Proteomes" id="UP000065261">
    <property type="component" value="Chromosome I"/>
</dbReference>
<dbReference type="InterPro" id="IPR051612">
    <property type="entry name" value="Teichoic_Acid_Biosynth"/>
</dbReference>
<dbReference type="Gene3D" id="3.40.50.12580">
    <property type="match status" value="1"/>
</dbReference>
<dbReference type="EMBL" id="CP011034">
    <property type="protein sequence ID" value="ALS31853.1"/>
    <property type="molecule type" value="Genomic_DNA"/>
</dbReference>
<sequence length="368" mass="42384">MLTEFLGKLFYFFNYIIPKSQNKTVFCSYPDLEDMLRGLIPHLNGRVIVLVKNPNVVRPSWLPVEVELVKKLSLVGISHLLTARYIYYTHGLLSFFRIISSKKQLVVNLWHGMALKNIGLLDGKSNLPQSHKTICTSEFFQKIHAKAFGMKQEDVLITGLPRNDILTKQTTNAKLLTIKENYNNCYVWLPTYRKSGEGDIRVDGDTSNIFCFESFDYFKLNKILSEKNELLIIKPHPMAVLDVFEEKLSNIKIINEHWLTNNDTTLYELLSISDALWTDYSSVFVDYLVTKKNILFIVPDIELYKNTRGFTFDMGKIKLPGLVITTQNELFDTLLNSLPLFMDIGNGKLFNVTKKYEHAMVKSSNVIK</sequence>
<dbReference type="Gene3D" id="3.40.50.11820">
    <property type="match status" value="1"/>
</dbReference>
<keyword evidence="4" id="KW-0808">Transferase</keyword>
<dbReference type="InterPro" id="IPR007554">
    <property type="entry name" value="Glycerophosphate_synth"/>
</dbReference>
<dbReference type="GO" id="GO:0005886">
    <property type="term" value="C:plasma membrane"/>
    <property type="evidence" value="ECO:0007669"/>
    <property type="project" value="UniProtKB-SubCell"/>
</dbReference>
<name>A0A0U2V132_9GAMM</name>
<keyword evidence="6" id="KW-0472">Membrane</keyword>
<accession>A0A0U2V132</accession>
<dbReference type="InterPro" id="IPR043148">
    <property type="entry name" value="TagF_C"/>
</dbReference>
<evidence type="ECO:0000256" key="4">
    <source>
        <dbReference type="ARBA" id="ARBA00022679"/>
    </source>
</evidence>
<reference evidence="7 8" key="1">
    <citation type="submission" date="2015-03" db="EMBL/GenBank/DDBJ databases">
        <authorList>
            <person name="Murphy D."/>
        </authorList>
    </citation>
    <scope>NUCLEOTIDE SEQUENCE [LARGE SCALE GENOMIC DNA]</scope>
    <source>
        <strain evidence="7 8">KMM 520</strain>
    </source>
</reference>
<organism evidence="7">
    <name type="scientific">Pseudoalteromonas translucida KMM 520</name>
    <dbReference type="NCBI Taxonomy" id="1315283"/>
    <lineage>
        <taxon>Bacteria</taxon>
        <taxon>Pseudomonadati</taxon>
        <taxon>Pseudomonadota</taxon>
        <taxon>Gammaproteobacteria</taxon>
        <taxon>Alteromonadales</taxon>
        <taxon>Pseudoalteromonadaceae</taxon>
        <taxon>Pseudoalteromonas</taxon>
    </lineage>
</organism>
<proteinExistence type="inferred from homology"/>
<keyword evidence="3" id="KW-1003">Cell membrane</keyword>
<evidence type="ECO:0000256" key="5">
    <source>
        <dbReference type="ARBA" id="ARBA00022944"/>
    </source>
</evidence>
<dbReference type="PANTHER" id="PTHR37316:SF3">
    <property type="entry name" value="TEICHOIC ACID GLYCEROL-PHOSPHATE TRANSFERASE"/>
    <property type="match status" value="1"/>
</dbReference>
<dbReference type="PATRIC" id="fig|1315283.4.peg.448"/>
<dbReference type="AlphaFoldDB" id="A0A0U2V132"/>
<dbReference type="Pfam" id="PF04464">
    <property type="entry name" value="Glyphos_transf"/>
    <property type="match status" value="1"/>
</dbReference>
<dbReference type="GO" id="GO:0019350">
    <property type="term" value="P:teichoic acid biosynthetic process"/>
    <property type="evidence" value="ECO:0007669"/>
    <property type="project" value="UniProtKB-KW"/>
</dbReference>
<evidence type="ECO:0000256" key="3">
    <source>
        <dbReference type="ARBA" id="ARBA00022475"/>
    </source>
</evidence>
<dbReference type="InterPro" id="IPR043149">
    <property type="entry name" value="TagF_N"/>
</dbReference>
<dbReference type="KEGG" id="ptn:PTRA_a0500"/>
<comment type="subcellular location">
    <subcellularLocation>
        <location evidence="1">Cell membrane</location>
        <topology evidence="1">Peripheral membrane protein</topology>
    </subcellularLocation>
</comment>
<dbReference type="RefSeq" id="WP_058372535.1">
    <property type="nucleotide sequence ID" value="NZ_CP011034.1"/>
</dbReference>
<comment type="similarity">
    <text evidence="2">Belongs to the CDP-glycerol glycerophosphotransferase family.</text>
</comment>
<evidence type="ECO:0000256" key="2">
    <source>
        <dbReference type="ARBA" id="ARBA00010488"/>
    </source>
</evidence>
<gene>
    <name evidence="7" type="ORF">PTRA_a0500</name>
</gene>
<protein>
    <recommendedName>
        <fullName evidence="9">CDP-glycerol glycerophosphotransferase</fullName>
    </recommendedName>
</protein>
<evidence type="ECO:0008006" key="9">
    <source>
        <dbReference type="Google" id="ProtNLM"/>
    </source>
</evidence>